<name>A0A103XEY3_CYNCS</name>
<gene>
    <name evidence="10" type="ORF">Ccrd_008517</name>
</gene>
<keyword evidence="3" id="KW-0964">Secreted</keyword>
<evidence type="ECO:0000256" key="7">
    <source>
        <dbReference type="ARBA" id="ARBA00023278"/>
    </source>
</evidence>
<evidence type="ECO:0000256" key="9">
    <source>
        <dbReference type="SAM" id="SignalP"/>
    </source>
</evidence>
<keyword evidence="6" id="KW-0325">Glycoprotein</keyword>
<evidence type="ECO:0000256" key="1">
    <source>
        <dbReference type="ARBA" id="ARBA00004239"/>
    </source>
</evidence>
<comment type="similarity">
    <text evidence="2">Belongs to the CLV3/ESR signal peptide family.</text>
</comment>
<feature type="region of interest" description="Disordered" evidence="8">
    <location>
        <begin position="173"/>
        <end position="195"/>
    </location>
</feature>
<feature type="chain" id="PRO_5007118736" evidence="9">
    <location>
        <begin position="24"/>
        <end position="195"/>
    </location>
</feature>
<keyword evidence="4 9" id="KW-0732">Signal</keyword>
<evidence type="ECO:0000313" key="11">
    <source>
        <dbReference type="Proteomes" id="UP000243975"/>
    </source>
</evidence>
<dbReference type="GO" id="GO:0030154">
    <property type="term" value="P:cell differentiation"/>
    <property type="evidence" value="ECO:0007669"/>
    <property type="project" value="UniProtKB-KW"/>
</dbReference>
<dbReference type="InterPro" id="IPR039617">
    <property type="entry name" value="CLAVATA3-CLE"/>
</dbReference>
<dbReference type="OMA" id="EHLMANS"/>
<dbReference type="Proteomes" id="UP000243975">
    <property type="component" value="Unassembled WGS sequence"/>
</dbReference>
<accession>A0A103XEY3</accession>
<reference evidence="10 11" key="1">
    <citation type="journal article" date="2016" name="Sci. Rep.">
        <title>The genome sequence of the outbreeding globe artichoke constructed de novo incorporating a phase-aware low-pass sequencing strategy of F1 progeny.</title>
        <authorList>
            <person name="Scaglione D."/>
            <person name="Reyes-Chin-Wo S."/>
            <person name="Acquadro A."/>
            <person name="Froenicke L."/>
            <person name="Portis E."/>
            <person name="Beitel C."/>
            <person name="Tirone M."/>
            <person name="Mauro R."/>
            <person name="Lo Monaco A."/>
            <person name="Mauromicale G."/>
            <person name="Faccioli P."/>
            <person name="Cattivelli L."/>
            <person name="Rieseberg L."/>
            <person name="Michelmore R."/>
            <person name="Lanteri S."/>
        </authorList>
    </citation>
    <scope>NUCLEOTIDE SEQUENCE [LARGE SCALE GENOMIC DNA]</scope>
    <source>
        <strain evidence="10">2C</strain>
    </source>
</reference>
<dbReference type="PANTHER" id="PTHR36016:SF10">
    <property type="entry name" value="CLAVATA3_ESR (CLE)-RELATED PROTEIN 6-LIKE"/>
    <property type="match status" value="1"/>
</dbReference>
<evidence type="ECO:0000256" key="5">
    <source>
        <dbReference type="ARBA" id="ARBA00022782"/>
    </source>
</evidence>
<dbReference type="Gramene" id="KVH89495">
    <property type="protein sequence ID" value="KVH89495"/>
    <property type="gene ID" value="Ccrd_008517"/>
</dbReference>
<dbReference type="PANTHER" id="PTHR36016">
    <property type="entry name" value="CLAVATA3/ESR (CLE)-RELATED PROTEIN 7"/>
    <property type="match status" value="1"/>
</dbReference>
<protein>
    <submittedName>
        <fullName evidence="10">Uncharacterized protein</fullName>
    </submittedName>
</protein>
<keyword evidence="11" id="KW-1185">Reference proteome</keyword>
<proteinExistence type="inferred from homology"/>
<evidence type="ECO:0000256" key="6">
    <source>
        <dbReference type="ARBA" id="ARBA00023180"/>
    </source>
</evidence>
<evidence type="ECO:0000313" key="10">
    <source>
        <dbReference type="EMBL" id="KVH89495.1"/>
    </source>
</evidence>
<evidence type="ECO:0000256" key="2">
    <source>
        <dbReference type="ARBA" id="ARBA00005416"/>
    </source>
</evidence>
<dbReference type="EMBL" id="LEKV01005208">
    <property type="protein sequence ID" value="KVH89495.1"/>
    <property type="molecule type" value="Genomic_DNA"/>
</dbReference>
<sequence length="195" mass="21721">MATSASKLISMCILLLLFTNVSSLGTSYRGVRGMERGVNSSQFLHDLVLELSKLKNYNRRKMVDTARVAPGGPDGKPSSEQRKQTSYIRTAKQQRKTYVKNDSALSIYHSSLRMTKSTSIHFSILIIFLLLAHLSKSGATSYRGLKSLDSRQILQELGYDLSKLKHDNRRAMTGTDQLAPGGPDPQHHKKNPNMA</sequence>
<organism evidence="10 11">
    <name type="scientific">Cynara cardunculus var. scolymus</name>
    <name type="common">Globe artichoke</name>
    <name type="synonym">Cynara scolymus</name>
    <dbReference type="NCBI Taxonomy" id="59895"/>
    <lineage>
        <taxon>Eukaryota</taxon>
        <taxon>Viridiplantae</taxon>
        <taxon>Streptophyta</taxon>
        <taxon>Embryophyta</taxon>
        <taxon>Tracheophyta</taxon>
        <taxon>Spermatophyta</taxon>
        <taxon>Magnoliopsida</taxon>
        <taxon>eudicotyledons</taxon>
        <taxon>Gunneridae</taxon>
        <taxon>Pentapetalae</taxon>
        <taxon>asterids</taxon>
        <taxon>campanulids</taxon>
        <taxon>Asterales</taxon>
        <taxon>Asteraceae</taxon>
        <taxon>Carduoideae</taxon>
        <taxon>Cardueae</taxon>
        <taxon>Carduinae</taxon>
        <taxon>Cynara</taxon>
    </lineage>
</organism>
<feature type="signal peptide" evidence="9">
    <location>
        <begin position="1"/>
        <end position="23"/>
    </location>
</feature>
<keyword evidence="7" id="KW-0379">Hydroxylation</keyword>
<comment type="subcellular location">
    <subcellularLocation>
        <location evidence="1">Secreted</location>
        <location evidence="1">Extracellular space</location>
    </subcellularLocation>
</comment>
<evidence type="ECO:0000256" key="4">
    <source>
        <dbReference type="ARBA" id="ARBA00022729"/>
    </source>
</evidence>
<dbReference type="AlphaFoldDB" id="A0A103XEY3"/>
<dbReference type="GO" id="GO:0005576">
    <property type="term" value="C:extracellular region"/>
    <property type="evidence" value="ECO:0007669"/>
    <property type="project" value="UniProtKB-SubCell"/>
</dbReference>
<keyword evidence="5" id="KW-0221">Differentiation</keyword>
<comment type="caution">
    <text evidence="10">The sequence shown here is derived from an EMBL/GenBank/DDBJ whole genome shotgun (WGS) entry which is preliminary data.</text>
</comment>
<evidence type="ECO:0000256" key="8">
    <source>
        <dbReference type="SAM" id="MobiDB-lite"/>
    </source>
</evidence>
<evidence type="ECO:0000256" key="3">
    <source>
        <dbReference type="ARBA" id="ARBA00022525"/>
    </source>
</evidence>